<keyword evidence="1" id="KW-0575">Peroxidase</keyword>
<name>A0ACB9T3V4_HOLOL</name>
<comment type="caution">
    <text evidence="1">The sequence shown here is derived from an EMBL/GenBank/DDBJ whole genome shotgun (WGS) entry which is preliminary data.</text>
</comment>
<proteinExistence type="predicted"/>
<protein>
    <submittedName>
        <fullName evidence="1">Thioredoxin peroxidase</fullName>
    </submittedName>
</protein>
<sequence>MASFFTSLVRKAPQLINLTTPKLNTLSAVRTLSVTGALCSARIRQPAPAFEAMACIEDKFKKIKLSDYAGKYVLLMFYPLDFTFVCPTELIALEQMYDEFHKLDCEVIAISVDSHYTHLAWQNTPRDQGGLGKLRYPLLSDINKKIAKDYDVLLEDEGVALRGMFIIDAHGVLRVKQINDLQVGRSTDEALRLVGAIKAVEEFGEVCPANWKTGGKTIKPDPVGSKEYFTTVHK</sequence>
<keyword evidence="2" id="KW-1185">Reference proteome</keyword>
<gene>
    <name evidence="1" type="ORF">MML48_5g00009001</name>
</gene>
<organism evidence="1 2">
    <name type="scientific">Holotrichia oblita</name>
    <name type="common">Chafer beetle</name>
    <dbReference type="NCBI Taxonomy" id="644536"/>
    <lineage>
        <taxon>Eukaryota</taxon>
        <taxon>Metazoa</taxon>
        <taxon>Ecdysozoa</taxon>
        <taxon>Arthropoda</taxon>
        <taxon>Hexapoda</taxon>
        <taxon>Insecta</taxon>
        <taxon>Pterygota</taxon>
        <taxon>Neoptera</taxon>
        <taxon>Endopterygota</taxon>
        <taxon>Coleoptera</taxon>
        <taxon>Polyphaga</taxon>
        <taxon>Scarabaeiformia</taxon>
        <taxon>Scarabaeidae</taxon>
        <taxon>Melolonthinae</taxon>
        <taxon>Holotrichia</taxon>
    </lineage>
</organism>
<keyword evidence="1" id="KW-0560">Oxidoreductase</keyword>
<evidence type="ECO:0000313" key="1">
    <source>
        <dbReference type="EMBL" id="KAI4461419.1"/>
    </source>
</evidence>
<evidence type="ECO:0000313" key="2">
    <source>
        <dbReference type="Proteomes" id="UP001056778"/>
    </source>
</evidence>
<dbReference type="Proteomes" id="UP001056778">
    <property type="component" value="Chromosome 5"/>
</dbReference>
<reference evidence="1" key="1">
    <citation type="submission" date="2022-04" db="EMBL/GenBank/DDBJ databases">
        <title>Chromosome-scale genome assembly of Holotrichia oblita Faldermann.</title>
        <authorList>
            <person name="Rongchong L."/>
        </authorList>
    </citation>
    <scope>NUCLEOTIDE SEQUENCE</scope>
    <source>
        <strain evidence="1">81SQS9</strain>
    </source>
</reference>
<dbReference type="EMBL" id="CM043019">
    <property type="protein sequence ID" value="KAI4461419.1"/>
    <property type="molecule type" value="Genomic_DNA"/>
</dbReference>
<accession>A0ACB9T3V4</accession>